<reference evidence="5 6" key="1">
    <citation type="submission" date="2020-04" db="EMBL/GenBank/DDBJ databases">
        <authorList>
            <person name="Klaysubun C."/>
            <person name="Duangmal K."/>
            <person name="Lipun K."/>
        </authorList>
    </citation>
    <scope>NUCLEOTIDE SEQUENCE [LARGE SCALE GENOMIC DNA]</scope>
    <source>
        <strain evidence="5 6">K10HN5</strain>
    </source>
</reference>
<organism evidence="5 6">
    <name type="scientific">Pseudonocardia acidicola</name>
    <dbReference type="NCBI Taxonomy" id="2724939"/>
    <lineage>
        <taxon>Bacteria</taxon>
        <taxon>Bacillati</taxon>
        <taxon>Actinomycetota</taxon>
        <taxon>Actinomycetes</taxon>
        <taxon>Pseudonocardiales</taxon>
        <taxon>Pseudonocardiaceae</taxon>
        <taxon>Pseudonocardia</taxon>
    </lineage>
</organism>
<accession>A0ABX1SJE9</accession>
<dbReference type="InterPro" id="IPR017871">
    <property type="entry name" value="ABC_transporter-like_CS"/>
</dbReference>
<dbReference type="GO" id="GO:0005524">
    <property type="term" value="F:ATP binding"/>
    <property type="evidence" value="ECO:0007669"/>
    <property type="project" value="UniProtKB-KW"/>
</dbReference>
<evidence type="ECO:0000256" key="1">
    <source>
        <dbReference type="ARBA" id="ARBA00022741"/>
    </source>
</evidence>
<dbReference type="InterPro" id="IPR015854">
    <property type="entry name" value="ABC_transpr_LolD-like"/>
</dbReference>
<feature type="region of interest" description="Disordered" evidence="3">
    <location>
        <begin position="235"/>
        <end position="254"/>
    </location>
</feature>
<proteinExistence type="predicted"/>
<dbReference type="InterPro" id="IPR003593">
    <property type="entry name" value="AAA+_ATPase"/>
</dbReference>
<dbReference type="InterPro" id="IPR027417">
    <property type="entry name" value="P-loop_NTPase"/>
</dbReference>
<dbReference type="Gene3D" id="3.40.50.300">
    <property type="entry name" value="P-loop containing nucleotide triphosphate hydrolases"/>
    <property type="match status" value="1"/>
</dbReference>
<evidence type="ECO:0000313" key="6">
    <source>
        <dbReference type="Proteomes" id="UP000820669"/>
    </source>
</evidence>
<protein>
    <submittedName>
        <fullName evidence="5">ABC transporter ATP-binding protein</fullName>
    </submittedName>
</protein>
<dbReference type="PANTHER" id="PTHR24220:SF685">
    <property type="entry name" value="ABC TRANSPORTER RELATED"/>
    <property type="match status" value="1"/>
</dbReference>
<dbReference type="InterPro" id="IPR003439">
    <property type="entry name" value="ABC_transporter-like_ATP-bd"/>
</dbReference>
<gene>
    <name evidence="5" type="ORF">HF526_30830</name>
</gene>
<comment type="caution">
    <text evidence="5">The sequence shown here is derived from an EMBL/GenBank/DDBJ whole genome shotgun (WGS) entry which is preliminary data.</text>
</comment>
<dbReference type="SUPFAM" id="SSF52540">
    <property type="entry name" value="P-loop containing nucleoside triphosphate hydrolases"/>
    <property type="match status" value="1"/>
</dbReference>
<dbReference type="Pfam" id="PF00005">
    <property type="entry name" value="ABC_tran"/>
    <property type="match status" value="1"/>
</dbReference>
<keyword evidence="2 5" id="KW-0067">ATP-binding</keyword>
<dbReference type="Proteomes" id="UP000820669">
    <property type="component" value="Unassembled WGS sequence"/>
</dbReference>
<evidence type="ECO:0000313" key="5">
    <source>
        <dbReference type="EMBL" id="NMI01661.1"/>
    </source>
</evidence>
<dbReference type="PROSITE" id="PS50893">
    <property type="entry name" value="ABC_TRANSPORTER_2"/>
    <property type="match status" value="1"/>
</dbReference>
<dbReference type="PANTHER" id="PTHR24220">
    <property type="entry name" value="IMPORT ATP-BINDING PROTEIN"/>
    <property type="match status" value="1"/>
</dbReference>
<keyword evidence="1" id="KW-0547">Nucleotide-binding</keyword>
<evidence type="ECO:0000256" key="2">
    <source>
        <dbReference type="ARBA" id="ARBA00022840"/>
    </source>
</evidence>
<dbReference type="EMBL" id="JAAXLA010000094">
    <property type="protein sequence ID" value="NMI01661.1"/>
    <property type="molecule type" value="Genomic_DNA"/>
</dbReference>
<dbReference type="PROSITE" id="PS00211">
    <property type="entry name" value="ABC_TRANSPORTER_1"/>
    <property type="match status" value="1"/>
</dbReference>
<sequence length="254" mass="26127">MVTTGDGNAVDARSGILVECVAASRAFGVGPRSVDAVRGASCVVPPGVRVALTGPSGSGKSTLLHLLAGLETPTSGSVSWPGLDRPAPVRPGTDGAPRRSAIGVVFQGPSLIPALDVIENVALPLLLAGVDENEAVEAACLALDRLRIGGLGPKLPEELSGGQAQRVAVARVLARRPRLILADEPTGQLDHEAGDQVVSVLLEAADELDAALVVSTHDPRVAARLRDRWQMTDGRLTVTPDDLPGSAPVEEGPR</sequence>
<evidence type="ECO:0000256" key="3">
    <source>
        <dbReference type="SAM" id="MobiDB-lite"/>
    </source>
</evidence>
<dbReference type="RefSeq" id="WP_169385179.1">
    <property type="nucleotide sequence ID" value="NZ_JAAXLA010000094.1"/>
</dbReference>
<dbReference type="SMART" id="SM00382">
    <property type="entry name" value="AAA"/>
    <property type="match status" value="1"/>
</dbReference>
<keyword evidence="6" id="KW-1185">Reference proteome</keyword>
<feature type="domain" description="ABC transporter" evidence="4">
    <location>
        <begin position="16"/>
        <end position="252"/>
    </location>
</feature>
<evidence type="ECO:0000259" key="4">
    <source>
        <dbReference type="PROSITE" id="PS50893"/>
    </source>
</evidence>
<name>A0ABX1SJE9_9PSEU</name>